<proteinExistence type="predicted"/>
<dbReference type="Gene3D" id="3.40.50.10610">
    <property type="entry name" value="ABC-type transport auxiliary lipoprotein component"/>
    <property type="match status" value="1"/>
</dbReference>
<dbReference type="SMART" id="SM00028">
    <property type="entry name" value="TPR"/>
    <property type="match status" value="4"/>
</dbReference>
<evidence type="ECO:0008006" key="7">
    <source>
        <dbReference type="Google" id="ProtNLM"/>
    </source>
</evidence>
<evidence type="ECO:0000256" key="1">
    <source>
        <dbReference type="ARBA" id="ARBA00022737"/>
    </source>
</evidence>
<dbReference type="SUPFAM" id="SSF48452">
    <property type="entry name" value="TPR-like"/>
    <property type="match status" value="2"/>
</dbReference>
<evidence type="ECO:0000256" key="3">
    <source>
        <dbReference type="PROSITE-ProRule" id="PRU00339"/>
    </source>
</evidence>
<organism evidence="5 6">
    <name type="scientific">Edaphobacter acidisoli</name>
    <dbReference type="NCBI Taxonomy" id="2040573"/>
    <lineage>
        <taxon>Bacteria</taxon>
        <taxon>Pseudomonadati</taxon>
        <taxon>Acidobacteriota</taxon>
        <taxon>Terriglobia</taxon>
        <taxon>Terriglobales</taxon>
        <taxon>Acidobacteriaceae</taxon>
        <taxon>Edaphobacter</taxon>
    </lineage>
</organism>
<dbReference type="Gene3D" id="1.25.40.10">
    <property type="entry name" value="Tetratricopeptide repeat domain"/>
    <property type="match status" value="2"/>
</dbReference>
<dbReference type="Pfam" id="PF13432">
    <property type="entry name" value="TPR_16"/>
    <property type="match status" value="1"/>
</dbReference>
<name>A0A916RW69_9BACT</name>
<reference evidence="5" key="2">
    <citation type="submission" date="2020-09" db="EMBL/GenBank/DDBJ databases">
        <authorList>
            <person name="Sun Q."/>
            <person name="Zhou Y."/>
        </authorList>
    </citation>
    <scope>NUCLEOTIDE SEQUENCE</scope>
    <source>
        <strain evidence="5">CGMCC 1.15447</strain>
    </source>
</reference>
<dbReference type="AlphaFoldDB" id="A0A916RW69"/>
<reference evidence="5" key="1">
    <citation type="journal article" date="2014" name="Int. J. Syst. Evol. Microbiol.">
        <title>Complete genome sequence of Corynebacterium casei LMG S-19264T (=DSM 44701T), isolated from a smear-ripened cheese.</title>
        <authorList>
            <consortium name="US DOE Joint Genome Institute (JGI-PGF)"/>
            <person name="Walter F."/>
            <person name="Albersmeier A."/>
            <person name="Kalinowski J."/>
            <person name="Ruckert C."/>
        </authorList>
    </citation>
    <scope>NUCLEOTIDE SEQUENCE</scope>
    <source>
        <strain evidence="5">CGMCC 1.15447</strain>
    </source>
</reference>
<dbReference type="PANTHER" id="PTHR45586">
    <property type="entry name" value="TPR REPEAT-CONTAINING PROTEIN PA4667"/>
    <property type="match status" value="1"/>
</dbReference>
<dbReference type="NCBIfam" id="NF047558">
    <property type="entry name" value="TPR_END_plus"/>
    <property type="match status" value="1"/>
</dbReference>
<evidence type="ECO:0000256" key="4">
    <source>
        <dbReference type="SAM" id="Phobius"/>
    </source>
</evidence>
<keyword evidence="4" id="KW-0812">Transmembrane</keyword>
<evidence type="ECO:0000256" key="2">
    <source>
        <dbReference type="ARBA" id="ARBA00022803"/>
    </source>
</evidence>
<keyword evidence="1" id="KW-0677">Repeat</keyword>
<comment type="caution">
    <text evidence="5">The sequence shown here is derived from an EMBL/GenBank/DDBJ whole genome shotgun (WGS) entry which is preliminary data.</text>
</comment>
<dbReference type="RefSeq" id="WP_188759684.1">
    <property type="nucleotide sequence ID" value="NZ_BMJB01000001.1"/>
</dbReference>
<dbReference type="InterPro" id="IPR011990">
    <property type="entry name" value="TPR-like_helical_dom_sf"/>
</dbReference>
<accession>A0A916RW69</accession>
<keyword evidence="6" id="KW-1185">Reference proteome</keyword>
<dbReference type="InterPro" id="IPR019734">
    <property type="entry name" value="TPR_rpt"/>
</dbReference>
<sequence length="643" mass="71372">MPNTAPSPLHEAEVLSPEQIALVREHLEEVLASKTLAGSKRTQEFLRLVVTHALDGEKDSLRERMIGAELFRRPVGYDTGNDSVVRVRASETRKRLARYYGAEAKDGKPPVRIELLSGSYMPRFHFEPARSEQSSIKEIAQRTEPAETRRPVSPPFRLGRVALLASVAVAIIAISGWIAFKKWHNVSLASKGIHSIAVLPFDNLSGAPAQDYFADGLTEELINDLGQVSTLRIISFTSSMSFKGTQKKLPEIAKELAVDGVVEGGILRDGNQVRISVQLIDARTDRPVWASTYVQDISRVFAWQGEVVQEIAEEISTKVTPQEQARLDRTHPVDPQAQDLYLHGLLLRNRSDCQRALDYFRQAIGISPDYARAHSALASCYGLMGESGQMPYEQAFTLQKTEALKAIGLNDSLSEAHAELANTAMTLDRDWPAAAAEFRQALNLNPSSATNHEKYAFYLVRTGHPQEAIAEIEQSVDLDPVSASTFHAEGFIYYFAHQYDQALSVTRTVQGLDIGLPDWNFLLGAIYAAKNMYPESIHAFLESRTGPYTLGHLGNVYARDGQIVAAKKIIPLLEENVQKNGVGRYEIALVYAGLGEKDQAFRWLEDALQAHDVGLVYLQVDPCLDPLRSDPRFPRLLQQTGIK</sequence>
<dbReference type="EMBL" id="BMJB01000001">
    <property type="protein sequence ID" value="GGA73543.1"/>
    <property type="molecule type" value="Genomic_DNA"/>
</dbReference>
<protein>
    <recommendedName>
        <fullName evidence="7">TolB-like protein</fullName>
    </recommendedName>
</protein>
<feature type="transmembrane region" description="Helical" evidence="4">
    <location>
        <begin position="158"/>
        <end position="180"/>
    </location>
</feature>
<dbReference type="PROSITE" id="PS50005">
    <property type="entry name" value="TPR"/>
    <property type="match status" value="1"/>
</dbReference>
<dbReference type="InterPro" id="IPR051012">
    <property type="entry name" value="CellSynth/LPSAsmb/PSIAsmb"/>
</dbReference>
<keyword evidence="4" id="KW-0472">Membrane</keyword>
<dbReference type="PANTHER" id="PTHR45586:SF1">
    <property type="entry name" value="LIPOPOLYSACCHARIDE ASSEMBLY PROTEIN B"/>
    <property type="match status" value="1"/>
</dbReference>
<evidence type="ECO:0000313" key="6">
    <source>
        <dbReference type="Proteomes" id="UP000648801"/>
    </source>
</evidence>
<gene>
    <name evidence="5" type="ORF">GCM10011507_26410</name>
</gene>
<keyword evidence="2 3" id="KW-0802">TPR repeat</keyword>
<feature type="repeat" description="TPR" evidence="3">
    <location>
        <begin position="337"/>
        <end position="370"/>
    </location>
</feature>
<dbReference type="Proteomes" id="UP000648801">
    <property type="component" value="Unassembled WGS sequence"/>
</dbReference>
<evidence type="ECO:0000313" key="5">
    <source>
        <dbReference type="EMBL" id="GGA73543.1"/>
    </source>
</evidence>
<keyword evidence="4" id="KW-1133">Transmembrane helix</keyword>